<proteinExistence type="predicted"/>
<organism evidence="1 2">
    <name type="scientific">Marchantia polymorpha</name>
    <name type="common">Common liverwort</name>
    <name type="synonym">Marchantia aquatica</name>
    <dbReference type="NCBI Taxonomy" id="3197"/>
    <lineage>
        <taxon>Eukaryota</taxon>
        <taxon>Viridiplantae</taxon>
        <taxon>Streptophyta</taxon>
        <taxon>Embryophyta</taxon>
        <taxon>Marchantiophyta</taxon>
        <taxon>Marchantiopsida</taxon>
        <taxon>Marchantiidae</taxon>
        <taxon>Marchantiales</taxon>
        <taxon>Marchantiaceae</taxon>
        <taxon>Marchantia</taxon>
    </lineage>
</organism>
<name>A0A2R6XVK3_MARPO</name>
<dbReference type="Gramene" id="Mp1g18340.1">
    <property type="protein sequence ID" value="Mp1g18340.1.cds1"/>
    <property type="gene ID" value="Mp1g18340"/>
</dbReference>
<dbReference type="AlphaFoldDB" id="A0A2R6XVK3"/>
<keyword evidence="2" id="KW-1185">Reference proteome</keyword>
<dbReference type="EMBL" id="KZ772673">
    <property type="protein sequence ID" value="PTQ50131.1"/>
    <property type="molecule type" value="Genomic_DNA"/>
</dbReference>
<evidence type="ECO:0000313" key="2">
    <source>
        <dbReference type="Proteomes" id="UP000244005"/>
    </source>
</evidence>
<accession>A0A2R6XVK3</accession>
<reference evidence="2" key="1">
    <citation type="journal article" date="2017" name="Cell">
        <title>Insights into land plant evolution garnered from the Marchantia polymorpha genome.</title>
        <authorList>
            <person name="Bowman J.L."/>
            <person name="Kohchi T."/>
            <person name="Yamato K.T."/>
            <person name="Jenkins J."/>
            <person name="Shu S."/>
            <person name="Ishizaki K."/>
            <person name="Yamaoka S."/>
            <person name="Nishihama R."/>
            <person name="Nakamura Y."/>
            <person name="Berger F."/>
            <person name="Adam C."/>
            <person name="Aki S.S."/>
            <person name="Althoff F."/>
            <person name="Araki T."/>
            <person name="Arteaga-Vazquez M.A."/>
            <person name="Balasubrmanian S."/>
            <person name="Barry K."/>
            <person name="Bauer D."/>
            <person name="Boehm C.R."/>
            <person name="Briginshaw L."/>
            <person name="Caballero-Perez J."/>
            <person name="Catarino B."/>
            <person name="Chen F."/>
            <person name="Chiyoda S."/>
            <person name="Chovatia M."/>
            <person name="Davies K.M."/>
            <person name="Delmans M."/>
            <person name="Demura T."/>
            <person name="Dierschke T."/>
            <person name="Dolan L."/>
            <person name="Dorantes-Acosta A.E."/>
            <person name="Eklund D.M."/>
            <person name="Florent S.N."/>
            <person name="Flores-Sandoval E."/>
            <person name="Fujiyama A."/>
            <person name="Fukuzawa H."/>
            <person name="Galik B."/>
            <person name="Grimanelli D."/>
            <person name="Grimwood J."/>
            <person name="Grossniklaus U."/>
            <person name="Hamada T."/>
            <person name="Haseloff J."/>
            <person name="Hetherington A.J."/>
            <person name="Higo A."/>
            <person name="Hirakawa Y."/>
            <person name="Hundley H.N."/>
            <person name="Ikeda Y."/>
            <person name="Inoue K."/>
            <person name="Inoue S.I."/>
            <person name="Ishida S."/>
            <person name="Jia Q."/>
            <person name="Kakita M."/>
            <person name="Kanazawa T."/>
            <person name="Kawai Y."/>
            <person name="Kawashima T."/>
            <person name="Kennedy M."/>
            <person name="Kinose K."/>
            <person name="Kinoshita T."/>
            <person name="Kohara Y."/>
            <person name="Koide E."/>
            <person name="Komatsu K."/>
            <person name="Kopischke S."/>
            <person name="Kubo M."/>
            <person name="Kyozuka J."/>
            <person name="Lagercrantz U."/>
            <person name="Lin S.S."/>
            <person name="Lindquist E."/>
            <person name="Lipzen A.M."/>
            <person name="Lu C.W."/>
            <person name="De Luna E."/>
            <person name="Martienssen R.A."/>
            <person name="Minamino N."/>
            <person name="Mizutani M."/>
            <person name="Mizutani M."/>
            <person name="Mochizuki N."/>
            <person name="Monte I."/>
            <person name="Mosher R."/>
            <person name="Nagasaki H."/>
            <person name="Nakagami H."/>
            <person name="Naramoto S."/>
            <person name="Nishitani K."/>
            <person name="Ohtani M."/>
            <person name="Okamoto T."/>
            <person name="Okumura M."/>
            <person name="Phillips J."/>
            <person name="Pollak B."/>
            <person name="Reinders A."/>
            <person name="Rovekamp M."/>
            <person name="Sano R."/>
            <person name="Sawa S."/>
            <person name="Schmid M.W."/>
            <person name="Shirakawa M."/>
            <person name="Solano R."/>
            <person name="Spunde A."/>
            <person name="Suetsugu N."/>
            <person name="Sugano S."/>
            <person name="Sugiyama A."/>
            <person name="Sun R."/>
            <person name="Suzuki Y."/>
            <person name="Takenaka M."/>
            <person name="Takezawa D."/>
            <person name="Tomogane H."/>
            <person name="Tsuzuki M."/>
            <person name="Ueda T."/>
            <person name="Umeda M."/>
            <person name="Ward J.M."/>
            <person name="Watanabe Y."/>
            <person name="Yazaki K."/>
            <person name="Yokoyama R."/>
            <person name="Yoshitake Y."/>
            <person name="Yotsui I."/>
            <person name="Zachgo S."/>
            <person name="Schmutz J."/>
        </authorList>
    </citation>
    <scope>NUCLEOTIDE SEQUENCE [LARGE SCALE GENOMIC DNA]</scope>
    <source>
        <strain evidence="2">Tak-1</strain>
    </source>
</reference>
<dbReference type="Proteomes" id="UP000244005">
    <property type="component" value="Unassembled WGS sequence"/>
</dbReference>
<evidence type="ECO:0000313" key="1">
    <source>
        <dbReference type="EMBL" id="PTQ50131.1"/>
    </source>
</evidence>
<gene>
    <name evidence="1" type="ORF">MARPO_0001s0172</name>
</gene>
<protein>
    <submittedName>
        <fullName evidence="1">Uncharacterized protein</fullName>
    </submittedName>
</protein>
<sequence length="121" mass="13616">MILDLADKIDVSFDSEDGEKNGLGVTLQLWKWTVGVDCQFTGHDKPHELICLFQVCSLLWSKTAAERDEMSKKPRGHKSASTLTCFSCKWAIAYDMEWSPFSLLSSMLGVDRSHFGSCLIH</sequence>